<dbReference type="NCBIfam" id="TIGR02937">
    <property type="entry name" value="sigma70-ECF"/>
    <property type="match status" value="1"/>
</dbReference>
<evidence type="ECO:0000313" key="8">
    <source>
        <dbReference type="Proteomes" id="UP000243525"/>
    </source>
</evidence>
<comment type="caution">
    <text evidence="7">The sequence shown here is derived from an EMBL/GenBank/DDBJ whole genome shotgun (WGS) entry which is preliminary data.</text>
</comment>
<keyword evidence="3" id="KW-0731">Sigma factor</keyword>
<dbReference type="InterPro" id="IPR013324">
    <property type="entry name" value="RNA_pol_sigma_r3/r4-like"/>
</dbReference>
<dbReference type="GO" id="GO:0016987">
    <property type="term" value="F:sigma factor activity"/>
    <property type="evidence" value="ECO:0007669"/>
    <property type="project" value="UniProtKB-KW"/>
</dbReference>
<dbReference type="InterPro" id="IPR036388">
    <property type="entry name" value="WH-like_DNA-bd_sf"/>
</dbReference>
<accession>A0A2T5C637</accession>
<dbReference type="Pfam" id="PF04542">
    <property type="entry name" value="Sigma70_r2"/>
    <property type="match status" value="1"/>
</dbReference>
<evidence type="ECO:0000259" key="6">
    <source>
        <dbReference type="Pfam" id="PF08281"/>
    </source>
</evidence>
<dbReference type="InterPro" id="IPR013249">
    <property type="entry name" value="RNA_pol_sigma70_r4_t2"/>
</dbReference>
<dbReference type="RefSeq" id="WP_107820532.1">
    <property type="nucleotide sequence ID" value="NZ_OY782574.1"/>
</dbReference>
<proteinExistence type="inferred from homology"/>
<dbReference type="OrthoDB" id="759001at2"/>
<dbReference type="Gene3D" id="1.10.10.10">
    <property type="entry name" value="Winged helix-like DNA-binding domain superfamily/Winged helix DNA-binding domain"/>
    <property type="match status" value="1"/>
</dbReference>
<evidence type="ECO:0000313" key="7">
    <source>
        <dbReference type="EMBL" id="PTN10424.1"/>
    </source>
</evidence>
<keyword evidence="8" id="KW-1185">Reference proteome</keyword>
<feature type="domain" description="RNA polymerase sigma factor 70 region 4 type 2" evidence="6">
    <location>
        <begin position="118"/>
        <end position="170"/>
    </location>
</feature>
<evidence type="ECO:0000259" key="5">
    <source>
        <dbReference type="Pfam" id="PF04542"/>
    </source>
</evidence>
<sequence length="185" mass="21740">MNDRESEILLQLKAGEEKGFRALFELYYTPLCVFALNYVDSFEKVEDIVQEVFINFWENQKANQLKSSLRSYLFTAVRNNLLYDLRSSSRYRHEAIDARFELADDVLDDQSELEEKKQQIYQQLEQLSPQARAVFERLVFRNMKYKEVASELGVSVNTVKTTFARTLKRLRSSFDLILVILLSSL</sequence>
<evidence type="ECO:0000256" key="4">
    <source>
        <dbReference type="ARBA" id="ARBA00023163"/>
    </source>
</evidence>
<evidence type="ECO:0000256" key="2">
    <source>
        <dbReference type="ARBA" id="ARBA00023015"/>
    </source>
</evidence>
<dbReference type="Gene3D" id="1.10.1740.10">
    <property type="match status" value="1"/>
</dbReference>
<dbReference type="PANTHER" id="PTHR43133:SF46">
    <property type="entry name" value="RNA POLYMERASE SIGMA-70 FACTOR ECF SUBFAMILY"/>
    <property type="match status" value="1"/>
</dbReference>
<dbReference type="GO" id="GO:0003677">
    <property type="term" value="F:DNA binding"/>
    <property type="evidence" value="ECO:0007669"/>
    <property type="project" value="InterPro"/>
</dbReference>
<dbReference type="InterPro" id="IPR014284">
    <property type="entry name" value="RNA_pol_sigma-70_dom"/>
</dbReference>
<dbReference type="InterPro" id="IPR013325">
    <property type="entry name" value="RNA_pol_sigma_r2"/>
</dbReference>
<dbReference type="Proteomes" id="UP000243525">
    <property type="component" value="Unassembled WGS sequence"/>
</dbReference>
<keyword evidence="2" id="KW-0805">Transcription regulation</keyword>
<dbReference type="EMBL" id="QAAD01000001">
    <property type="protein sequence ID" value="PTN10424.1"/>
    <property type="molecule type" value="Genomic_DNA"/>
</dbReference>
<dbReference type="InterPro" id="IPR007627">
    <property type="entry name" value="RNA_pol_sigma70_r2"/>
</dbReference>
<dbReference type="SUPFAM" id="SSF88946">
    <property type="entry name" value="Sigma2 domain of RNA polymerase sigma factors"/>
    <property type="match status" value="1"/>
</dbReference>
<dbReference type="InterPro" id="IPR039425">
    <property type="entry name" value="RNA_pol_sigma-70-like"/>
</dbReference>
<comment type="similarity">
    <text evidence="1">Belongs to the sigma-70 factor family. ECF subfamily.</text>
</comment>
<dbReference type="NCBIfam" id="TIGR02985">
    <property type="entry name" value="Sig70_bacteroi1"/>
    <property type="match status" value="1"/>
</dbReference>
<keyword evidence="4" id="KW-0804">Transcription</keyword>
<dbReference type="AlphaFoldDB" id="A0A2T5C637"/>
<evidence type="ECO:0000256" key="3">
    <source>
        <dbReference type="ARBA" id="ARBA00023082"/>
    </source>
</evidence>
<dbReference type="PANTHER" id="PTHR43133">
    <property type="entry name" value="RNA POLYMERASE ECF-TYPE SIGMA FACTO"/>
    <property type="match status" value="1"/>
</dbReference>
<gene>
    <name evidence="7" type="ORF">C8N47_10172</name>
</gene>
<protein>
    <submittedName>
        <fullName evidence="7">RNA polymerase sigma-70 factor (ECF subfamily)</fullName>
    </submittedName>
</protein>
<name>A0A2T5C637_9BACT</name>
<dbReference type="GO" id="GO:0006352">
    <property type="term" value="P:DNA-templated transcription initiation"/>
    <property type="evidence" value="ECO:0007669"/>
    <property type="project" value="InterPro"/>
</dbReference>
<organism evidence="7 8">
    <name type="scientific">Mangrovibacterium marinum</name>
    <dbReference type="NCBI Taxonomy" id="1639118"/>
    <lineage>
        <taxon>Bacteria</taxon>
        <taxon>Pseudomonadati</taxon>
        <taxon>Bacteroidota</taxon>
        <taxon>Bacteroidia</taxon>
        <taxon>Marinilabiliales</taxon>
        <taxon>Prolixibacteraceae</taxon>
        <taxon>Mangrovibacterium</taxon>
    </lineage>
</organism>
<feature type="domain" description="RNA polymerase sigma-70 region 2" evidence="5">
    <location>
        <begin position="23"/>
        <end position="90"/>
    </location>
</feature>
<reference evidence="7 8" key="1">
    <citation type="submission" date="2018-04" db="EMBL/GenBank/DDBJ databases">
        <title>Genomic Encyclopedia of Archaeal and Bacterial Type Strains, Phase II (KMG-II): from individual species to whole genera.</title>
        <authorList>
            <person name="Goeker M."/>
        </authorList>
    </citation>
    <scope>NUCLEOTIDE SEQUENCE [LARGE SCALE GENOMIC DNA]</scope>
    <source>
        <strain evidence="7 8">DSM 28823</strain>
    </source>
</reference>
<dbReference type="SUPFAM" id="SSF88659">
    <property type="entry name" value="Sigma3 and sigma4 domains of RNA polymerase sigma factors"/>
    <property type="match status" value="1"/>
</dbReference>
<dbReference type="Pfam" id="PF08281">
    <property type="entry name" value="Sigma70_r4_2"/>
    <property type="match status" value="1"/>
</dbReference>
<evidence type="ECO:0000256" key="1">
    <source>
        <dbReference type="ARBA" id="ARBA00010641"/>
    </source>
</evidence>
<dbReference type="InterPro" id="IPR014327">
    <property type="entry name" value="RNA_pol_sigma70_bacteroid"/>
</dbReference>
<dbReference type="CDD" id="cd06171">
    <property type="entry name" value="Sigma70_r4"/>
    <property type="match status" value="1"/>
</dbReference>